<dbReference type="AlphaFoldDB" id="A0AAE3MGD6"/>
<keyword evidence="2" id="KW-0808">Transferase</keyword>
<evidence type="ECO:0000256" key="1">
    <source>
        <dbReference type="ARBA" id="ARBA00005656"/>
    </source>
</evidence>
<evidence type="ECO:0000313" key="5">
    <source>
        <dbReference type="EMBL" id="MCW3807259.1"/>
    </source>
</evidence>
<dbReference type="InterPro" id="IPR002505">
    <property type="entry name" value="PTA_PTB"/>
</dbReference>
<keyword evidence="3 5" id="KW-0012">Acyltransferase</keyword>
<evidence type="ECO:0000259" key="4">
    <source>
        <dbReference type="Pfam" id="PF01515"/>
    </source>
</evidence>
<dbReference type="Pfam" id="PF01515">
    <property type="entry name" value="PTA_PTB"/>
    <property type="match status" value="1"/>
</dbReference>
<keyword evidence="6" id="KW-1185">Reference proteome</keyword>
<name>A0AAE3MGD6_9BACT</name>
<evidence type="ECO:0000256" key="2">
    <source>
        <dbReference type="ARBA" id="ARBA00022679"/>
    </source>
</evidence>
<proteinExistence type="inferred from homology"/>
<organism evidence="5 6">
    <name type="scientific">Plebeiibacterium marinum</name>
    <dbReference type="NCBI Taxonomy" id="2992111"/>
    <lineage>
        <taxon>Bacteria</taxon>
        <taxon>Pseudomonadati</taxon>
        <taxon>Bacteroidota</taxon>
        <taxon>Bacteroidia</taxon>
        <taxon>Marinilabiliales</taxon>
        <taxon>Marinilabiliaceae</taxon>
        <taxon>Plebeiibacterium</taxon>
    </lineage>
</organism>
<comment type="caution">
    <text evidence="5">The sequence shown here is derived from an EMBL/GenBank/DDBJ whole genome shotgun (WGS) entry which is preliminary data.</text>
</comment>
<dbReference type="EMBL" id="JAPDPI010000041">
    <property type="protein sequence ID" value="MCW3807259.1"/>
    <property type="molecule type" value="Genomic_DNA"/>
</dbReference>
<dbReference type="InterPro" id="IPR012147">
    <property type="entry name" value="P_Ac_Bu_trans"/>
</dbReference>
<dbReference type="PANTHER" id="PTHR43356">
    <property type="entry name" value="PHOSPHATE ACETYLTRANSFERASE"/>
    <property type="match status" value="1"/>
</dbReference>
<dbReference type="InterPro" id="IPR050500">
    <property type="entry name" value="Phos_Acetyltrans/Butyryltrans"/>
</dbReference>
<sequence length="305" mass="33629">MMKIRKLEHLVDEAKRRGKKWRVAIIKGEDKNTIQAVVKAMDNGFVYPVFIGNLDAITQLLQDFDVKDSINYEIIQCDDAFDTAEIGLNLIKTGQADMIMKGLINTDLFLKAILNKEKGILKPNGVLSYVCALELPSYHKLLFLTDPAVIPFPNLDQKISMANYAIEMAHKLGNKEPKIALIGTSEKVSAHFPNTHDYEKMCALAQSGGFDKCVMDGPLDVFLACDPESVKIKGVNTSIKGDADILLFPTLESCNPFYKGLMLFGGGELAGLIQGTTHPVIVMSRSESLKSKYYCLALACLMAES</sequence>
<dbReference type="Gene3D" id="3.40.718.10">
    <property type="entry name" value="Isopropylmalate Dehydrogenase"/>
    <property type="match status" value="1"/>
</dbReference>
<dbReference type="SUPFAM" id="SSF53659">
    <property type="entry name" value="Isocitrate/Isopropylmalate dehydrogenase-like"/>
    <property type="match status" value="1"/>
</dbReference>
<evidence type="ECO:0000313" key="6">
    <source>
        <dbReference type="Proteomes" id="UP001207408"/>
    </source>
</evidence>
<accession>A0AAE3MGD6</accession>
<dbReference type="PIRSF" id="PIRSF000428">
    <property type="entry name" value="P_Ac_trans"/>
    <property type="match status" value="1"/>
</dbReference>
<protein>
    <submittedName>
        <fullName evidence="5">Phosphate acyltransferase</fullName>
    </submittedName>
</protein>
<dbReference type="PANTHER" id="PTHR43356:SF2">
    <property type="entry name" value="PHOSPHATE ACETYLTRANSFERASE"/>
    <property type="match status" value="1"/>
</dbReference>
<dbReference type="RefSeq" id="WP_301201486.1">
    <property type="nucleotide sequence ID" value="NZ_JAPDPI010000041.1"/>
</dbReference>
<dbReference type="Proteomes" id="UP001207408">
    <property type="component" value="Unassembled WGS sequence"/>
</dbReference>
<comment type="similarity">
    <text evidence="1">Belongs to the phosphate acetyltransferase and butyryltransferase family.</text>
</comment>
<feature type="domain" description="Phosphate acetyl/butaryl transferase" evidence="4">
    <location>
        <begin position="82"/>
        <end position="299"/>
    </location>
</feature>
<gene>
    <name evidence="5" type="ORF">OM074_16600</name>
</gene>
<reference evidence="5" key="1">
    <citation type="submission" date="2022-10" db="EMBL/GenBank/DDBJ databases">
        <authorList>
            <person name="Yu W.X."/>
        </authorList>
    </citation>
    <scope>NUCLEOTIDE SEQUENCE</scope>
    <source>
        <strain evidence="5">D04</strain>
    </source>
</reference>
<evidence type="ECO:0000256" key="3">
    <source>
        <dbReference type="ARBA" id="ARBA00023315"/>
    </source>
</evidence>
<dbReference type="GO" id="GO:0016746">
    <property type="term" value="F:acyltransferase activity"/>
    <property type="evidence" value="ECO:0007669"/>
    <property type="project" value="UniProtKB-KW"/>
</dbReference>